<gene>
    <name evidence="1" type="ORF">C0081_13425</name>
</gene>
<sequence length="217" mass="23839">MQFQCNGKELTIAIDHVIVAGWTGRNLEAVEHHIKELAELGVAPPSQVPLFYRVSNALLTQASEMEVLGEENSGEVEPVLIKHGDKLYLGLGSDHTDRALEAYSVAASKQICAKPVANELWAFDEVQHHVDQIELRCWIMEDGNWVLYQEGLLASIRPLGDLMSAAQLQDNSAMLCGTLGAIGGVRPALEYKLEMCDPVLSKRIEMAYKVVSLPTVS</sequence>
<protein>
    <submittedName>
        <fullName evidence="1">DUF2848 domain-containing protein</fullName>
    </submittedName>
</protein>
<dbReference type="EMBL" id="PKUQ01000022">
    <property type="protein sequence ID" value="PLW77038.1"/>
    <property type="molecule type" value="Genomic_DNA"/>
</dbReference>
<dbReference type="Proteomes" id="UP000234881">
    <property type="component" value="Unassembled WGS sequence"/>
</dbReference>
<accession>A0A2N5XRJ2</accession>
<dbReference type="Pfam" id="PF11010">
    <property type="entry name" value="DUF2848"/>
    <property type="match status" value="1"/>
</dbReference>
<keyword evidence="2" id="KW-1185">Reference proteome</keyword>
<dbReference type="OrthoDB" id="9792678at2"/>
<dbReference type="RefSeq" id="WP_101534328.1">
    <property type="nucleotide sequence ID" value="NZ_PKUQ01000022.1"/>
</dbReference>
<comment type="caution">
    <text evidence="1">The sequence shown here is derived from an EMBL/GenBank/DDBJ whole genome shotgun (WGS) entry which is preliminary data.</text>
</comment>
<proteinExistence type="predicted"/>
<reference evidence="1 2" key="1">
    <citation type="submission" date="2018-01" db="EMBL/GenBank/DDBJ databases">
        <title>The draft genome sequence of Cohaesibacter sp. H1304.</title>
        <authorList>
            <person name="Wang N.-N."/>
            <person name="Du Z.-J."/>
        </authorList>
    </citation>
    <scope>NUCLEOTIDE SEQUENCE [LARGE SCALE GENOMIC DNA]</scope>
    <source>
        <strain evidence="1 2">H1304</strain>
    </source>
</reference>
<dbReference type="InterPro" id="IPR021269">
    <property type="entry name" value="DUF2848"/>
</dbReference>
<evidence type="ECO:0000313" key="1">
    <source>
        <dbReference type="EMBL" id="PLW77038.1"/>
    </source>
</evidence>
<evidence type="ECO:0000313" key="2">
    <source>
        <dbReference type="Proteomes" id="UP000234881"/>
    </source>
</evidence>
<name>A0A2N5XRJ2_9HYPH</name>
<dbReference type="AlphaFoldDB" id="A0A2N5XRJ2"/>
<organism evidence="1 2">
    <name type="scientific">Cohaesibacter celericrescens</name>
    <dbReference type="NCBI Taxonomy" id="2067669"/>
    <lineage>
        <taxon>Bacteria</taxon>
        <taxon>Pseudomonadati</taxon>
        <taxon>Pseudomonadota</taxon>
        <taxon>Alphaproteobacteria</taxon>
        <taxon>Hyphomicrobiales</taxon>
        <taxon>Cohaesibacteraceae</taxon>
    </lineage>
</organism>